<evidence type="ECO:0000313" key="1">
    <source>
        <dbReference type="EMBL" id="KAI8437330.1"/>
    </source>
</evidence>
<proteinExistence type="predicted"/>
<keyword evidence="2" id="KW-1185">Reference proteome</keyword>
<gene>
    <name evidence="1" type="ORF">MSG28_011682</name>
</gene>
<dbReference type="Proteomes" id="UP001064048">
    <property type="component" value="Chromosome 20"/>
</dbReference>
<protein>
    <submittedName>
        <fullName evidence="1">Uncharacterized protein</fullName>
    </submittedName>
</protein>
<evidence type="ECO:0000313" key="2">
    <source>
        <dbReference type="Proteomes" id="UP001064048"/>
    </source>
</evidence>
<comment type="caution">
    <text evidence="1">The sequence shown here is derived from an EMBL/GenBank/DDBJ whole genome shotgun (WGS) entry which is preliminary data.</text>
</comment>
<feature type="non-terminal residue" evidence="1">
    <location>
        <position position="466"/>
    </location>
</feature>
<accession>A0ACC0KLZ7</accession>
<name>A0ACC0KLZ7_CHOFU</name>
<sequence length="466" mass="53165">MFSTSSQRKFWTFNDESELAQLREKHNLEFIAKHGAHVDEYQRYNVFLSPEEERLLLKQYELHLKEFCKRFSPPMPKGVVGTAFHYFKRFYLYNSTMDFHPKEILATCVYLSCKVEEFNVSIGHLANPERLRGGIDEFLEKVFLTDGCLLYAPSQIALAAVLHAASKEQENLDSYVTEMLFRDAGPDKLAILIEAVRKIRSLVKMVESPAKERVRIIDKKLDRCRNEENNPDSEIYKRRMREALDEDDLVYTGQTRMSLDTSGITQFLSFGYCLELSMCRALLLFVVLAAILFMAEAQLTFTPNWGKRSLGRDSEGCKPGETLLAIYKLIERGGGAEWSVCGGGGRLSRAQEERVGEHEERVGRDDGDGDGDARVLRRARHVARESVLARLKNANTSGKVILDMTSIRLERVGNLDIQVRQHRHQFFLVGFMWTSHCRILSEPRSGFCSCRPVREHGGGAFGTDAR</sequence>
<dbReference type="EMBL" id="CM046120">
    <property type="protein sequence ID" value="KAI8437330.1"/>
    <property type="molecule type" value="Genomic_DNA"/>
</dbReference>
<organism evidence="1 2">
    <name type="scientific">Choristoneura fumiferana</name>
    <name type="common">Spruce budworm moth</name>
    <name type="synonym">Archips fumiferana</name>
    <dbReference type="NCBI Taxonomy" id="7141"/>
    <lineage>
        <taxon>Eukaryota</taxon>
        <taxon>Metazoa</taxon>
        <taxon>Ecdysozoa</taxon>
        <taxon>Arthropoda</taxon>
        <taxon>Hexapoda</taxon>
        <taxon>Insecta</taxon>
        <taxon>Pterygota</taxon>
        <taxon>Neoptera</taxon>
        <taxon>Endopterygota</taxon>
        <taxon>Lepidoptera</taxon>
        <taxon>Glossata</taxon>
        <taxon>Ditrysia</taxon>
        <taxon>Tortricoidea</taxon>
        <taxon>Tortricidae</taxon>
        <taxon>Tortricinae</taxon>
        <taxon>Choristoneura</taxon>
    </lineage>
</organism>
<reference evidence="1 2" key="1">
    <citation type="journal article" date="2022" name="Genome Biol. Evol.">
        <title>The Spruce Budworm Genome: Reconstructing the Evolutionary History of Antifreeze Proteins.</title>
        <authorList>
            <person name="Beliveau C."/>
            <person name="Gagne P."/>
            <person name="Picq S."/>
            <person name="Vernygora O."/>
            <person name="Keeling C.I."/>
            <person name="Pinkney K."/>
            <person name="Doucet D."/>
            <person name="Wen F."/>
            <person name="Johnston J.S."/>
            <person name="Maaroufi H."/>
            <person name="Boyle B."/>
            <person name="Laroche J."/>
            <person name="Dewar K."/>
            <person name="Juretic N."/>
            <person name="Blackburn G."/>
            <person name="Nisole A."/>
            <person name="Brunet B."/>
            <person name="Brandao M."/>
            <person name="Lumley L."/>
            <person name="Duan J."/>
            <person name="Quan G."/>
            <person name="Lucarotti C.J."/>
            <person name="Roe A.D."/>
            <person name="Sperling F.A.H."/>
            <person name="Levesque R.C."/>
            <person name="Cusson M."/>
        </authorList>
    </citation>
    <scope>NUCLEOTIDE SEQUENCE [LARGE SCALE GENOMIC DNA]</scope>
    <source>
        <strain evidence="1">Glfc:IPQL:Cfum</strain>
    </source>
</reference>